<keyword evidence="1" id="KW-0812">Transmembrane</keyword>
<accession>A0A1G8XYF6</accession>
<sequence length="149" mass="17255">MKLNWGTSIIIAFALFMAFILTFVFKVQSNSKYDNELVVEEYYKHDAKFGDEMLKIQNAADLTEEPTIENTVEGIEIHFPETLEPQKITGKVSLYRPSAKKMDFEKPLIMAKSTLLIPKSDFAGGLWDITLSWKYDEKDYIIKKTIYIQ</sequence>
<dbReference type="OrthoDB" id="1493774at2"/>
<name>A0A1G8XYF6_9FLAO</name>
<gene>
    <name evidence="2" type="ORF">SAMN04487935_2116</name>
</gene>
<organism evidence="2 3">
    <name type="scientific">Flavobacterium noncentrifugens</name>
    <dbReference type="NCBI Taxonomy" id="1128970"/>
    <lineage>
        <taxon>Bacteria</taxon>
        <taxon>Pseudomonadati</taxon>
        <taxon>Bacteroidota</taxon>
        <taxon>Flavobacteriia</taxon>
        <taxon>Flavobacteriales</taxon>
        <taxon>Flavobacteriaceae</taxon>
        <taxon>Flavobacterium</taxon>
    </lineage>
</organism>
<evidence type="ECO:0000256" key="1">
    <source>
        <dbReference type="SAM" id="Phobius"/>
    </source>
</evidence>
<keyword evidence="3" id="KW-1185">Reference proteome</keyword>
<keyword evidence="1" id="KW-0472">Membrane</keyword>
<dbReference type="InterPro" id="IPR008620">
    <property type="entry name" value="FixH"/>
</dbReference>
<evidence type="ECO:0000313" key="2">
    <source>
        <dbReference type="EMBL" id="SDJ95578.1"/>
    </source>
</evidence>
<dbReference type="AlphaFoldDB" id="A0A1G8XYF6"/>
<dbReference type="STRING" id="1128970.SAMN04487935_2116"/>
<protein>
    <submittedName>
        <fullName evidence="2">FixH protein</fullName>
    </submittedName>
</protein>
<dbReference type="Proteomes" id="UP000199580">
    <property type="component" value="Unassembled WGS sequence"/>
</dbReference>
<evidence type="ECO:0000313" key="3">
    <source>
        <dbReference type="Proteomes" id="UP000199580"/>
    </source>
</evidence>
<reference evidence="2 3" key="1">
    <citation type="submission" date="2016-10" db="EMBL/GenBank/DDBJ databases">
        <authorList>
            <person name="de Groot N.N."/>
        </authorList>
    </citation>
    <scope>NUCLEOTIDE SEQUENCE [LARGE SCALE GENOMIC DNA]</scope>
    <source>
        <strain evidence="2 3">CGMCC 1.10076</strain>
    </source>
</reference>
<proteinExistence type="predicted"/>
<dbReference type="Pfam" id="PF05751">
    <property type="entry name" value="FixH"/>
    <property type="match status" value="1"/>
</dbReference>
<dbReference type="EMBL" id="FNEZ01000003">
    <property type="protein sequence ID" value="SDJ95578.1"/>
    <property type="molecule type" value="Genomic_DNA"/>
</dbReference>
<keyword evidence="1" id="KW-1133">Transmembrane helix</keyword>
<feature type="transmembrane region" description="Helical" evidence="1">
    <location>
        <begin position="6"/>
        <end position="25"/>
    </location>
</feature>
<dbReference type="RefSeq" id="WP_091394993.1">
    <property type="nucleotide sequence ID" value="NZ_BKAI01000011.1"/>
</dbReference>